<evidence type="ECO:0000313" key="1">
    <source>
        <dbReference type="EMBL" id="KII72870.1"/>
    </source>
</evidence>
<gene>
    <name evidence="1" type="ORF">RF11_07445</name>
</gene>
<evidence type="ECO:0000313" key="2">
    <source>
        <dbReference type="Proteomes" id="UP000031668"/>
    </source>
</evidence>
<dbReference type="Proteomes" id="UP000031668">
    <property type="component" value="Unassembled WGS sequence"/>
</dbReference>
<keyword evidence="2" id="KW-1185">Reference proteome</keyword>
<reference evidence="1 2" key="1">
    <citation type="journal article" date="2014" name="Genome Biol. Evol.">
        <title>The genome of the myxosporean Thelohanellus kitauei shows adaptations to nutrient acquisition within its fish host.</title>
        <authorList>
            <person name="Yang Y."/>
            <person name="Xiong J."/>
            <person name="Zhou Z."/>
            <person name="Huo F."/>
            <person name="Miao W."/>
            <person name="Ran C."/>
            <person name="Liu Y."/>
            <person name="Zhang J."/>
            <person name="Feng J."/>
            <person name="Wang M."/>
            <person name="Wang M."/>
            <person name="Wang L."/>
            <person name="Yao B."/>
        </authorList>
    </citation>
    <scope>NUCLEOTIDE SEQUENCE [LARGE SCALE GENOMIC DNA]</scope>
    <source>
        <strain evidence="1">Wuqing</strain>
    </source>
</reference>
<dbReference type="AlphaFoldDB" id="A0A0C2N955"/>
<accession>A0A0C2N955</accession>
<name>A0A0C2N955_THEKT</name>
<protein>
    <submittedName>
        <fullName evidence="1">Uncharacterized protein</fullName>
    </submittedName>
</protein>
<organism evidence="1 2">
    <name type="scientific">Thelohanellus kitauei</name>
    <name type="common">Myxosporean</name>
    <dbReference type="NCBI Taxonomy" id="669202"/>
    <lineage>
        <taxon>Eukaryota</taxon>
        <taxon>Metazoa</taxon>
        <taxon>Cnidaria</taxon>
        <taxon>Myxozoa</taxon>
        <taxon>Myxosporea</taxon>
        <taxon>Bivalvulida</taxon>
        <taxon>Platysporina</taxon>
        <taxon>Myxobolidae</taxon>
        <taxon>Thelohanellus</taxon>
    </lineage>
</organism>
<comment type="caution">
    <text evidence="1">The sequence shown here is derived from an EMBL/GenBank/DDBJ whole genome shotgun (WGS) entry which is preliminary data.</text>
</comment>
<dbReference type="EMBL" id="JWZT01001081">
    <property type="protein sequence ID" value="KII72870.1"/>
    <property type="molecule type" value="Genomic_DNA"/>
</dbReference>
<sequence>MEEKVVRHYFEERTAQDPSIIERDYLITESTDLIEAVVDCAFRNAVSMSELEDSQVYLACCDLMKSKSSPSLPSDFDAHLMKILNEMQISDCRTLSESLKSCITDDLRDVSETYLERMYFIP</sequence>
<proteinExistence type="predicted"/>